<comment type="caution">
    <text evidence="1">The sequence shown here is derived from an EMBL/GenBank/DDBJ whole genome shotgun (WGS) entry which is preliminary data.</text>
</comment>
<dbReference type="AlphaFoldDB" id="A0AAV1U441"/>
<evidence type="ECO:0000313" key="2">
    <source>
        <dbReference type="Proteomes" id="UP001162060"/>
    </source>
</evidence>
<accession>A0AAV1U441</accession>
<organism evidence="1 2">
    <name type="scientific">Peronospora matthiolae</name>
    <dbReference type="NCBI Taxonomy" id="2874970"/>
    <lineage>
        <taxon>Eukaryota</taxon>
        <taxon>Sar</taxon>
        <taxon>Stramenopiles</taxon>
        <taxon>Oomycota</taxon>
        <taxon>Peronosporomycetes</taxon>
        <taxon>Peronosporales</taxon>
        <taxon>Peronosporaceae</taxon>
        <taxon>Peronospora</taxon>
    </lineage>
</organism>
<dbReference type="EMBL" id="CAKLBY020000153">
    <property type="protein sequence ID" value="CAK7929225.1"/>
    <property type="molecule type" value="Genomic_DNA"/>
</dbReference>
<gene>
    <name evidence="1" type="ORF">PM001_LOCUS14375</name>
</gene>
<protein>
    <submittedName>
        <fullName evidence="1">Uncharacterized protein</fullName>
    </submittedName>
</protein>
<evidence type="ECO:0000313" key="1">
    <source>
        <dbReference type="EMBL" id="CAK7929225.1"/>
    </source>
</evidence>
<sequence>MRKEHTAAAHLMADKVDQMTIADPILRLHRVREVRADDAADPVDWHFSAAVALRLCVRACLLSRHDTHVMMLLLYIQIPDA</sequence>
<name>A0AAV1U441_9STRA</name>
<reference evidence="1" key="1">
    <citation type="submission" date="2024-01" db="EMBL/GenBank/DDBJ databases">
        <authorList>
            <person name="Webb A."/>
        </authorList>
    </citation>
    <scope>NUCLEOTIDE SEQUENCE</scope>
    <source>
        <strain evidence="1">Pm1</strain>
    </source>
</reference>
<dbReference type="Proteomes" id="UP001162060">
    <property type="component" value="Unassembled WGS sequence"/>
</dbReference>
<proteinExistence type="predicted"/>